<dbReference type="CDD" id="cd09879">
    <property type="entry name" value="PIN_VapC_AF0591-like"/>
    <property type="match status" value="1"/>
</dbReference>
<protein>
    <submittedName>
        <fullName evidence="2">PIN domain-containing protein</fullName>
    </submittedName>
</protein>
<evidence type="ECO:0000313" key="2">
    <source>
        <dbReference type="EMBL" id="MBI4210730.1"/>
    </source>
</evidence>
<sequence length="129" mass="14375">MDGKRTTVAFDTNMLLNIARFRADVFAQARELLGNPEFIVPEQVMEELERLAKRGLKIKKEARVAKEAMAKNRVKIVKVDAAGADEALKKLALQAIVATNDKELKDSVKESVVGGKVLLLRQRKFLELG</sequence>
<evidence type="ECO:0000259" key="1">
    <source>
        <dbReference type="Pfam" id="PF18477"/>
    </source>
</evidence>
<dbReference type="InterPro" id="IPR029060">
    <property type="entry name" value="PIN-like_dom_sf"/>
</dbReference>
<accession>A0A8T3YLZ8</accession>
<dbReference type="SUPFAM" id="SSF88723">
    <property type="entry name" value="PIN domain-like"/>
    <property type="match status" value="1"/>
</dbReference>
<name>A0A8T3YLZ8_9ARCH</name>
<reference evidence="2" key="1">
    <citation type="submission" date="2020-07" db="EMBL/GenBank/DDBJ databases">
        <title>Huge and variable diversity of episymbiotic CPR bacteria and DPANN archaea in groundwater ecosystems.</title>
        <authorList>
            <person name="He C.Y."/>
            <person name="Keren R."/>
            <person name="Whittaker M."/>
            <person name="Farag I.F."/>
            <person name="Doudna J."/>
            <person name="Cate J.H.D."/>
            <person name="Banfield J.F."/>
        </authorList>
    </citation>
    <scope>NUCLEOTIDE SEQUENCE</scope>
    <source>
        <strain evidence="2">NC_groundwater_1296_Ag_S-0.2um_52_80</strain>
    </source>
</reference>
<dbReference type="AlphaFoldDB" id="A0A8T3YLZ8"/>
<dbReference type="Pfam" id="PF18477">
    <property type="entry name" value="PIN_9"/>
    <property type="match status" value="1"/>
</dbReference>
<dbReference type="EMBL" id="JACQPB010000041">
    <property type="protein sequence ID" value="MBI4210730.1"/>
    <property type="molecule type" value="Genomic_DNA"/>
</dbReference>
<dbReference type="Proteomes" id="UP000732298">
    <property type="component" value="Unassembled WGS sequence"/>
</dbReference>
<dbReference type="InterPro" id="IPR041120">
    <property type="entry name" value="PIN_9"/>
</dbReference>
<gene>
    <name evidence="2" type="ORF">HY544_04465</name>
</gene>
<comment type="caution">
    <text evidence="2">The sequence shown here is derived from an EMBL/GenBank/DDBJ whole genome shotgun (WGS) entry which is preliminary data.</text>
</comment>
<dbReference type="Gene3D" id="3.40.50.1010">
    <property type="entry name" value="5'-nuclease"/>
    <property type="match status" value="1"/>
</dbReference>
<proteinExistence type="predicted"/>
<evidence type="ECO:0000313" key="3">
    <source>
        <dbReference type="Proteomes" id="UP000732298"/>
    </source>
</evidence>
<feature type="domain" description="VapC9 PIN-like" evidence="1">
    <location>
        <begin position="8"/>
        <end position="123"/>
    </location>
</feature>
<organism evidence="2 3">
    <name type="scientific">Candidatus Iainarchaeum sp</name>
    <dbReference type="NCBI Taxonomy" id="3101447"/>
    <lineage>
        <taxon>Archaea</taxon>
        <taxon>Candidatus Iainarchaeota</taxon>
        <taxon>Candidatus Iainarchaeia</taxon>
        <taxon>Candidatus Iainarchaeales</taxon>
        <taxon>Candidatus Iainarchaeaceae</taxon>
        <taxon>Candidatus Iainarchaeum</taxon>
    </lineage>
</organism>